<evidence type="ECO:0000313" key="3">
    <source>
        <dbReference type="EMBL" id="KAJ8443411.1"/>
    </source>
</evidence>
<accession>A0A9Q1KFQ1</accession>
<dbReference type="InterPro" id="IPR000595">
    <property type="entry name" value="cNMP-bd_dom"/>
</dbReference>
<gene>
    <name evidence="3" type="ORF">Cgig2_024188</name>
</gene>
<evidence type="ECO:0000256" key="1">
    <source>
        <dbReference type="SAM" id="SignalP"/>
    </source>
</evidence>
<keyword evidence="4" id="KW-1185">Reference proteome</keyword>
<dbReference type="SUPFAM" id="SSF51206">
    <property type="entry name" value="cAMP-binding domain-like"/>
    <property type="match status" value="1"/>
</dbReference>
<dbReference type="PROSITE" id="PS50042">
    <property type="entry name" value="CNMP_BINDING_3"/>
    <property type="match status" value="1"/>
</dbReference>
<dbReference type="Proteomes" id="UP001153076">
    <property type="component" value="Unassembled WGS sequence"/>
</dbReference>
<sequence>MVPRLWKALYLPNFSLLFMPHVATLNPGERWPKNPYEDNTHPPPTATKATNVEIGCFRARKSRLCTKCTSHAPPIWGVSLFFRLFWVDRRSMFHRKFFAEQNILYKNIVLPKYNRLVIQKGLPEDTFGEAGVLRDKPQPFTVRTRELFQILRLNRGPLMNIIQANKADHTF</sequence>
<name>A0A9Q1KFQ1_9CARY</name>
<proteinExistence type="predicted"/>
<keyword evidence="1" id="KW-0732">Signal</keyword>
<dbReference type="EMBL" id="JAKOGI010000119">
    <property type="protein sequence ID" value="KAJ8443411.1"/>
    <property type="molecule type" value="Genomic_DNA"/>
</dbReference>
<feature type="signal peptide" evidence="1">
    <location>
        <begin position="1"/>
        <end position="24"/>
    </location>
</feature>
<evidence type="ECO:0000259" key="2">
    <source>
        <dbReference type="PROSITE" id="PS50042"/>
    </source>
</evidence>
<organism evidence="3 4">
    <name type="scientific">Carnegiea gigantea</name>
    <dbReference type="NCBI Taxonomy" id="171969"/>
    <lineage>
        <taxon>Eukaryota</taxon>
        <taxon>Viridiplantae</taxon>
        <taxon>Streptophyta</taxon>
        <taxon>Embryophyta</taxon>
        <taxon>Tracheophyta</taxon>
        <taxon>Spermatophyta</taxon>
        <taxon>Magnoliopsida</taxon>
        <taxon>eudicotyledons</taxon>
        <taxon>Gunneridae</taxon>
        <taxon>Pentapetalae</taxon>
        <taxon>Caryophyllales</taxon>
        <taxon>Cactineae</taxon>
        <taxon>Cactaceae</taxon>
        <taxon>Cactoideae</taxon>
        <taxon>Echinocereeae</taxon>
        <taxon>Carnegiea</taxon>
    </lineage>
</organism>
<comment type="caution">
    <text evidence="3">The sequence shown here is derived from an EMBL/GenBank/DDBJ whole genome shotgun (WGS) entry which is preliminary data.</text>
</comment>
<feature type="domain" description="Cyclic nucleotide-binding" evidence="2">
    <location>
        <begin position="125"/>
        <end position="162"/>
    </location>
</feature>
<evidence type="ECO:0000313" key="4">
    <source>
        <dbReference type="Proteomes" id="UP001153076"/>
    </source>
</evidence>
<protein>
    <recommendedName>
        <fullName evidence="2">Cyclic nucleotide-binding domain-containing protein</fullName>
    </recommendedName>
</protein>
<feature type="chain" id="PRO_5040473714" description="Cyclic nucleotide-binding domain-containing protein" evidence="1">
    <location>
        <begin position="25"/>
        <end position="171"/>
    </location>
</feature>
<reference evidence="3" key="1">
    <citation type="submission" date="2022-04" db="EMBL/GenBank/DDBJ databases">
        <title>Carnegiea gigantea Genome sequencing and assembly v2.</title>
        <authorList>
            <person name="Copetti D."/>
            <person name="Sanderson M.J."/>
            <person name="Burquez A."/>
            <person name="Wojciechowski M.F."/>
        </authorList>
    </citation>
    <scope>NUCLEOTIDE SEQUENCE</scope>
    <source>
        <strain evidence="3">SGP5-SGP5p</strain>
        <tissue evidence="3">Aerial part</tissue>
    </source>
</reference>
<dbReference type="AlphaFoldDB" id="A0A9Q1KFQ1"/>
<dbReference type="InterPro" id="IPR018490">
    <property type="entry name" value="cNMP-bd_dom_sf"/>
</dbReference>
<dbReference type="OrthoDB" id="1728059at2759"/>